<feature type="compositionally biased region" description="Basic and acidic residues" evidence="1">
    <location>
        <begin position="472"/>
        <end position="486"/>
    </location>
</feature>
<dbReference type="OrthoDB" id="5698243at2"/>
<evidence type="ECO:0000256" key="2">
    <source>
        <dbReference type="SAM" id="Phobius"/>
    </source>
</evidence>
<dbReference type="HOGENOM" id="CLU_037855_1_0_6"/>
<reference evidence="3 4" key="1">
    <citation type="journal article" date="2013" name="Genome Announc.">
        <title>Complete genome sequence of Simiduia agarivorans SA1(T), a marine bacterium able to degrade a variety of polysaccharides.</title>
        <authorList>
            <person name="Lin S.Y."/>
            <person name="Shieh W.Y."/>
            <person name="Chen J.S."/>
            <person name="Tang S.L."/>
        </authorList>
    </citation>
    <scope>NUCLEOTIDE SEQUENCE [LARGE SCALE GENOMIC DNA]</scope>
    <source>
        <strain evidence="4">DSM 21679 / JCM 13881 / BCRC 17597 / SA1</strain>
    </source>
</reference>
<keyword evidence="2" id="KW-0472">Membrane</keyword>
<keyword evidence="2" id="KW-0812">Transmembrane</keyword>
<accession>K4KMK6</accession>
<keyword evidence="4" id="KW-1185">Reference proteome</keyword>
<dbReference type="STRING" id="1117647.M5M_11415"/>
<feature type="transmembrane region" description="Helical" evidence="2">
    <location>
        <begin position="95"/>
        <end position="113"/>
    </location>
</feature>
<dbReference type="KEGG" id="saga:M5M_11415"/>
<organism evidence="3 4">
    <name type="scientific">Simiduia agarivorans (strain DSM 21679 / JCM 13881 / BCRC 17597 / SA1)</name>
    <dbReference type="NCBI Taxonomy" id="1117647"/>
    <lineage>
        <taxon>Bacteria</taxon>
        <taxon>Pseudomonadati</taxon>
        <taxon>Pseudomonadota</taxon>
        <taxon>Gammaproteobacteria</taxon>
        <taxon>Cellvibrionales</taxon>
        <taxon>Cellvibrionaceae</taxon>
        <taxon>Simiduia</taxon>
    </lineage>
</organism>
<dbReference type="AlphaFoldDB" id="K4KMK6"/>
<proteinExistence type="predicted"/>
<dbReference type="eggNOG" id="COG1040">
    <property type="taxonomic scope" value="Bacteria"/>
</dbReference>
<dbReference type="EMBL" id="CP003746">
    <property type="protein sequence ID" value="AFU99460.1"/>
    <property type="molecule type" value="Genomic_DNA"/>
</dbReference>
<feature type="region of interest" description="Disordered" evidence="1">
    <location>
        <begin position="444"/>
        <end position="499"/>
    </location>
</feature>
<sequence>MSRCYYHPASAAKWECEHCCTPLCDNCADESGSRGGPRCFQCQAELHNLGASHSAEPFWRKLSDAFRYPANAQAIVLIVLCSVGSAIAGYMPFSLIIYLLALGAILRYAFTCLKTTALGKTQPPEWNETNGGGLTLVMQLFAIALVLGVVVFAAYHYVGAGMGGFMATLSILVFPAIVILFADRDNLVEALNPLNILQLILALGTSYGVLLGMIMIMMASVEVLHSLVGEHVGFIGYILQGAISNYYLIVTFHIMGLMIFQHQGDLGYIAREDSDVHQRSDKDRHLSKIDIAVKQGDYNKAVDLYVEANSLFPQDIQFYERCFDLLCAARLKVRLEKFFPHFIHQLEKHNQTLKVYPALKKIRALLPQYCPEAPSQKLLLAQYAKRHGDPKLALQLLLDLPKSHPQFAQLNLVMRTISEAFLDIGKESQAQKAAALADKLDQKLADEKEQTQAPTRKRRVPKALKTGNQSEEWNKAESEDKLKGGQDDNGNLPPIEFKL</sequence>
<keyword evidence="2" id="KW-1133">Transmembrane helix</keyword>
<feature type="transmembrane region" description="Helical" evidence="2">
    <location>
        <begin position="194"/>
        <end position="217"/>
    </location>
</feature>
<evidence type="ECO:0000256" key="1">
    <source>
        <dbReference type="SAM" id="MobiDB-lite"/>
    </source>
</evidence>
<feature type="transmembrane region" description="Helical" evidence="2">
    <location>
        <begin position="134"/>
        <end position="158"/>
    </location>
</feature>
<evidence type="ECO:0008006" key="5">
    <source>
        <dbReference type="Google" id="ProtNLM"/>
    </source>
</evidence>
<dbReference type="Proteomes" id="UP000000466">
    <property type="component" value="Chromosome"/>
</dbReference>
<dbReference type="RefSeq" id="WP_015047624.1">
    <property type="nucleotide sequence ID" value="NC_018868.3"/>
</dbReference>
<name>K4KMK6_SIMAS</name>
<evidence type="ECO:0000313" key="3">
    <source>
        <dbReference type="EMBL" id="AFU99460.1"/>
    </source>
</evidence>
<dbReference type="InterPro" id="IPR011990">
    <property type="entry name" value="TPR-like_helical_dom_sf"/>
</dbReference>
<evidence type="ECO:0000313" key="4">
    <source>
        <dbReference type="Proteomes" id="UP000000466"/>
    </source>
</evidence>
<gene>
    <name evidence="3" type="ordered locus">M5M_11415</name>
</gene>
<feature type="transmembrane region" description="Helical" evidence="2">
    <location>
        <begin position="237"/>
        <end position="260"/>
    </location>
</feature>
<protein>
    <recommendedName>
        <fullName evidence="5">B box-type domain-containing protein</fullName>
    </recommendedName>
</protein>
<feature type="transmembrane region" description="Helical" evidence="2">
    <location>
        <begin position="164"/>
        <end position="182"/>
    </location>
</feature>
<dbReference type="Gene3D" id="1.25.40.10">
    <property type="entry name" value="Tetratricopeptide repeat domain"/>
    <property type="match status" value="1"/>
</dbReference>
<feature type="transmembrane region" description="Helical" evidence="2">
    <location>
        <begin position="70"/>
        <end position="89"/>
    </location>
</feature>